<dbReference type="GeneID" id="54464951"/>
<dbReference type="GO" id="GO:0006083">
    <property type="term" value="P:acetate metabolic process"/>
    <property type="evidence" value="ECO:0007669"/>
    <property type="project" value="TreeGrafter"/>
</dbReference>
<evidence type="ECO:0000313" key="5">
    <source>
        <dbReference type="EMBL" id="KAF2801351.1"/>
    </source>
</evidence>
<name>A0A6A6XXS4_9PEZI</name>
<dbReference type="RefSeq" id="XP_033568315.1">
    <property type="nucleotide sequence ID" value="XM_033724058.1"/>
</dbReference>
<keyword evidence="1" id="KW-0808">Transferase</keyword>
<reference evidence="7" key="2">
    <citation type="submission" date="2020-04" db="EMBL/GenBank/DDBJ databases">
        <authorList>
            <consortium name="NCBI Genome Project"/>
        </authorList>
    </citation>
    <scope>NUCLEOTIDE SEQUENCE</scope>
    <source>
        <strain evidence="7">CBS 304.34</strain>
    </source>
</reference>
<reference evidence="7" key="3">
    <citation type="submission" date="2025-04" db="UniProtKB">
        <authorList>
            <consortium name="RefSeq"/>
        </authorList>
    </citation>
    <scope>IDENTIFICATION</scope>
    <source>
        <strain evidence="7">CBS 304.34</strain>
    </source>
</reference>
<gene>
    <name evidence="5 7" type="ORF">BDZ99DRAFT_504618</name>
</gene>
<dbReference type="InterPro" id="IPR043129">
    <property type="entry name" value="ATPase_NBD"/>
</dbReference>
<dbReference type="PANTHER" id="PTHR21060:SF15">
    <property type="entry name" value="ACETATE KINASE-RELATED"/>
    <property type="match status" value="1"/>
</dbReference>
<evidence type="ECO:0000256" key="2">
    <source>
        <dbReference type="ARBA" id="ARBA00022741"/>
    </source>
</evidence>
<evidence type="ECO:0000256" key="1">
    <source>
        <dbReference type="ARBA" id="ARBA00022679"/>
    </source>
</evidence>
<evidence type="ECO:0000256" key="4">
    <source>
        <dbReference type="ARBA" id="ARBA00022840"/>
    </source>
</evidence>
<evidence type="ECO:0000313" key="6">
    <source>
        <dbReference type="Proteomes" id="UP000504636"/>
    </source>
</evidence>
<dbReference type="Pfam" id="PF00871">
    <property type="entry name" value="Acetate_kinase"/>
    <property type="match status" value="1"/>
</dbReference>
<keyword evidence="2" id="KW-0547">Nucleotide-binding</keyword>
<organism evidence="5">
    <name type="scientific">Mytilinidion resinicola</name>
    <dbReference type="NCBI Taxonomy" id="574789"/>
    <lineage>
        <taxon>Eukaryota</taxon>
        <taxon>Fungi</taxon>
        <taxon>Dikarya</taxon>
        <taxon>Ascomycota</taxon>
        <taxon>Pezizomycotina</taxon>
        <taxon>Dothideomycetes</taxon>
        <taxon>Pleosporomycetidae</taxon>
        <taxon>Mytilinidiales</taxon>
        <taxon>Mytilinidiaceae</taxon>
        <taxon>Mytilinidion</taxon>
    </lineage>
</organism>
<dbReference type="Proteomes" id="UP000504636">
    <property type="component" value="Unplaced"/>
</dbReference>
<reference evidence="5 7" key="1">
    <citation type="journal article" date="2020" name="Stud. Mycol.">
        <title>101 Dothideomycetes genomes: a test case for predicting lifestyles and emergence of pathogens.</title>
        <authorList>
            <person name="Haridas S."/>
            <person name="Albert R."/>
            <person name="Binder M."/>
            <person name="Bloem J."/>
            <person name="Labutti K."/>
            <person name="Salamov A."/>
            <person name="Andreopoulos B."/>
            <person name="Baker S."/>
            <person name="Barry K."/>
            <person name="Bills G."/>
            <person name="Bluhm B."/>
            <person name="Cannon C."/>
            <person name="Castanera R."/>
            <person name="Culley D."/>
            <person name="Daum C."/>
            <person name="Ezra D."/>
            <person name="Gonzalez J."/>
            <person name="Henrissat B."/>
            <person name="Kuo A."/>
            <person name="Liang C."/>
            <person name="Lipzen A."/>
            <person name="Lutzoni F."/>
            <person name="Magnuson J."/>
            <person name="Mondo S."/>
            <person name="Nolan M."/>
            <person name="Ohm R."/>
            <person name="Pangilinan J."/>
            <person name="Park H.-J."/>
            <person name="Ramirez L."/>
            <person name="Alfaro M."/>
            <person name="Sun H."/>
            <person name="Tritt A."/>
            <person name="Yoshinaga Y."/>
            <person name="Zwiers L.-H."/>
            <person name="Turgeon B."/>
            <person name="Goodwin S."/>
            <person name="Spatafora J."/>
            <person name="Crous P."/>
            <person name="Grigoriev I."/>
        </authorList>
    </citation>
    <scope>NUCLEOTIDE SEQUENCE</scope>
    <source>
        <strain evidence="5 7">CBS 304.34</strain>
    </source>
</reference>
<dbReference type="OrthoDB" id="67445at2759"/>
<dbReference type="SUPFAM" id="SSF53067">
    <property type="entry name" value="Actin-like ATPase domain"/>
    <property type="match status" value="1"/>
</dbReference>
<sequence length="144" mass="15609">MRIWASRVRIGGQNCTLVKRIIAHPESRLSRSLEILGPVFDQVVDPSLVFHCASDAASSGSGSAEGLHVTEAEEMLNTRAGWKALANTADFAEIARVDADEMARLAFEAFVNRIVHYAGAYWVVLEGRVDALVFAVALVRLVAA</sequence>
<dbReference type="EMBL" id="MU003731">
    <property type="protein sequence ID" value="KAF2801351.1"/>
    <property type="molecule type" value="Genomic_DNA"/>
</dbReference>
<keyword evidence="6" id="KW-1185">Reference proteome</keyword>
<evidence type="ECO:0000256" key="3">
    <source>
        <dbReference type="ARBA" id="ARBA00022777"/>
    </source>
</evidence>
<dbReference type="Gene3D" id="3.30.420.40">
    <property type="match status" value="1"/>
</dbReference>
<evidence type="ECO:0000313" key="7">
    <source>
        <dbReference type="RefSeq" id="XP_033568315.1"/>
    </source>
</evidence>
<protein>
    <submittedName>
        <fullName evidence="5 7">Uncharacterized protein</fullName>
    </submittedName>
</protein>
<dbReference type="InterPro" id="IPR000890">
    <property type="entry name" value="Aliphatic_acid_kin_short-chain"/>
</dbReference>
<dbReference type="GO" id="GO:0008776">
    <property type="term" value="F:acetate kinase activity"/>
    <property type="evidence" value="ECO:0007669"/>
    <property type="project" value="TreeGrafter"/>
</dbReference>
<keyword evidence="4" id="KW-0067">ATP-binding</keyword>
<accession>A0A6A6XXS4</accession>
<dbReference type="GO" id="GO:0005524">
    <property type="term" value="F:ATP binding"/>
    <property type="evidence" value="ECO:0007669"/>
    <property type="project" value="UniProtKB-KW"/>
</dbReference>
<proteinExistence type="predicted"/>
<dbReference type="PANTHER" id="PTHR21060">
    <property type="entry name" value="ACETATE KINASE"/>
    <property type="match status" value="1"/>
</dbReference>
<dbReference type="AlphaFoldDB" id="A0A6A6XXS4"/>
<keyword evidence="3" id="KW-0418">Kinase</keyword>